<evidence type="ECO:0000256" key="5">
    <source>
        <dbReference type="ARBA" id="ARBA00022692"/>
    </source>
</evidence>
<keyword evidence="3" id="KW-0813">Transport</keyword>
<feature type="transmembrane region" description="Helical" evidence="8">
    <location>
        <begin position="29"/>
        <end position="51"/>
    </location>
</feature>
<dbReference type="EMBL" id="VLJN01000005">
    <property type="protein sequence ID" value="TWG88341.1"/>
    <property type="molecule type" value="Genomic_DNA"/>
</dbReference>
<evidence type="ECO:0000313" key="10">
    <source>
        <dbReference type="Proteomes" id="UP000318141"/>
    </source>
</evidence>
<evidence type="ECO:0000256" key="2">
    <source>
        <dbReference type="ARBA" id="ARBA00009142"/>
    </source>
</evidence>
<proteinExistence type="inferred from homology"/>
<dbReference type="OrthoDB" id="7843147at2"/>
<keyword evidence="4 8" id="KW-1003">Cell membrane</keyword>
<dbReference type="PANTHER" id="PTHR30269:SF37">
    <property type="entry name" value="MEMBRANE TRANSPORTER PROTEIN"/>
    <property type="match status" value="1"/>
</dbReference>
<dbReference type="InterPro" id="IPR052017">
    <property type="entry name" value="TSUP"/>
</dbReference>
<evidence type="ECO:0000313" key="9">
    <source>
        <dbReference type="EMBL" id="TWG88341.1"/>
    </source>
</evidence>
<name>A0A562BSY3_9BURK</name>
<dbReference type="PANTHER" id="PTHR30269">
    <property type="entry name" value="TRANSMEMBRANE PROTEIN YFCA"/>
    <property type="match status" value="1"/>
</dbReference>
<reference evidence="9 10" key="1">
    <citation type="submission" date="2019-07" db="EMBL/GenBank/DDBJ databases">
        <title>Genome sequencing of lignin-degrading bacterial isolates.</title>
        <authorList>
            <person name="Gladden J."/>
        </authorList>
    </citation>
    <scope>NUCLEOTIDE SEQUENCE [LARGE SCALE GENOMIC DNA]</scope>
    <source>
        <strain evidence="9 10">J11</strain>
    </source>
</reference>
<evidence type="ECO:0000256" key="1">
    <source>
        <dbReference type="ARBA" id="ARBA00004651"/>
    </source>
</evidence>
<comment type="similarity">
    <text evidence="2 8">Belongs to the 4-toluene sulfonate uptake permease (TSUP) (TC 2.A.102) family.</text>
</comment>
<keyword evidence="10" id="KW-1185">Reference proteome</keyword>
<comment type="caution">
    <text evidence="9">The sequence shown here is derived from an EMBL/GenBank/DDBJ whole genome shotgun (WGS) entry which is preliminary data.</text>
</comment>
<gene>
    <name evidence="9" type="ORF">L602_001300000980</name>
</gene>
<evidence type="ECO:0000256" key="8">
    <source>
        <dbReference type="RuleBase" id="RU363041"/>
    </source>
</evidence>
<sequence>MDLPTFAVLAGITAAAGLAKGLTGFGAAMIMAPLFGLIVAPAQSAAMIVLLHGLTAWQGLGKSWRTVDWRRVAALAAIALLCHQLALHAVNRVEPALLRRWIGAAVLAMGLLALLGIELRHRGGRFATVLAGMVSGVFTALGGLGGPPVVYYFNGQGEPHTAVRANLLAYFMVLFIGASIGLLLQGQLGMTTVRDSVLLLPFFCVGALAGEALFARLPSSVFARVVQLALIAIGGATLLI</sequence>
<keyword evidence="5 8" id="KW-0812">Transmembrane</keyword>
<dbReference type="Proteomes" id="UP000318141">
    <property type="component" value="Unassembled WGS sequence"/>
</dbReference>
<evidence type="ECO:0000256" key="4">
    <source>
        <dbReference type="ARBA" id="ARBA00022475"/>
    </source>
</evidence>
<dbReference type="AlphaFoldDB" id="A0A562BSY3"/>
<organism evidence="9 10">
    <name type="scientific">Cupriavidus gilardii J11</name>
    <dbReference type="NCBI Taxonomy" id="936133"/>
    <lineage>
        <taxon>Bacteria</taxon>
        <taxon>Pseudomonadati</taxon>
        <taxon>Pseudomonadota</taxon>
        <taxon>Betaproteobacteria</taxon>
        <taxon>Burkholderiales</taxon>
        <taxon>Burkholderiaceae</taxon>
        <taxon>Cupriavidus</taxon>
    </lineage>
</organism>
<feature type="transmembrane region" description="Helical" evidence="8">
    <location>
        <begin position="221"/>
        <end position="239"/>
    </location>
</feature>
<dbReference type="GO" id="GO:0005886">
    <property type="term" value="C:plasma membrane"/>
    <property type="evidence" value="ECO:0007669"/>
    <property type="project" value="UniProtKB-SubCell"/>
</dbReference>
<accession>A0A562BSY3</accession>
<comment type="subcellular location">
    <subcellularLocation>
        <location evidence="1 8">Cell membrane</location>
        <topology evidence="1 8">Multi-pass membrane protein</topology>
    </subcellularLocation>
</comment>
<dbReference type="InterPro" id="IPR002781">
    <property type="entry name" value="TM_pro_TauE-like"/>
</dbReference>
<feature type="transmembrane region" description="Helical" evidence="8">
    <location>
        <begin position="165"/>
        <end position="184"/>
    </location>
</feature>
<evidence type="ECO:0000256" key="7">
    <source>
        <dbReference type="ARBA" id="ARBA00023136"/>
    </source>
</evidence>
<evidence type="ECO:0000256" key="6">
    <source>
        <dbReference type="ARBA" id="ARBA00022989"/>
    </source>
</evidence>
<keyword evidence="7 8" id="KW-0472">Membrane</keyword>
<feature type="transmembrane region" description="Helical" evidence="8">
    <location>
        <begin position="97"/>
        <end position="117"/>
    </location>
</feature>
<feature type="transmembrane region" description="Helical" evidence="8">
    <location>
        <begin position="129"/>
        <end position="153"/>
    </location>
</feature>
<feature type="transmembrane region" description="Helical" evidence="8">
    <location>
        <begin position="196"/>
        <end position="215"/>
    </location>
</feature>
<protein>
    <recommendedName>
        <fullName evidence="8">Probable membrane transporter protein</fullName>
    </recommendedName>
</protein>
<dbReference type="Pfam" id="PF01925">
    <property type="entry name" value="TauE"/>
    <property type="match status" value="1"/>
</dbReference>
<feature type="transmembrane region" description="Helical" evidence="8">
    <location>
        <begin position="72"/>
        <end position="91"/>
    </location>
</feature>
<evidence type="ECO:0000256" key="3">
    <source>
        <dbReference type="ARBA" id="ARBA00022448"/>
    </source>
</evidence>
<keyword evidence="6 8" id="KW-1133">Transmembrane helix</keyword>